<feature type="transmembrane region" description="Helical" evidence="8">
    <location>
        <begin position="33"/>
        <end position="56"/>
    </location>
</feature>
<keyword evidence="11" id="KW-1185">Reference proteome</keyword>
<comment type="caution">
    <text evidence="10">The sequence shown here is derived from an EMBL/GenBank/DDBJ whole genome shotgun (WGS) entry which is preliminary data.</text>
</comment>
<evidence type="ECO:0000256" key="7">
    <source>
        <dbReference type="ARBA" id="ARBA00023315"/>
    </source>
</evidence>
<gene>
    <name evidence="10" type="ORF">K0U00_08485</name>
</gene>
<feature type="transmembrane region" description="Helical" evidence="8">
    <location>
        <begin position="6"/>
        <end position="26"/>
    </location>
</feature>
<dbReference type="SUPFAM" id="SSF56317">
    <property type="entry name" value="Carbon-nitrogen hydrolase"/>
    <property type="match status" value="1"/>
</dbReference>
<feature type="transmembrane region" description="Helical" evidence="8">
    <location>
        <begin position="441"/>
        <end position="459"/>
    </location>
</feature>
<dbReference type="InterPro" id="IPR036526">
    <property type="entry name" value="C-N_Hydrolase_sf"/>
</dbReference>
<reference evidence="10 11" key="1">
    <citation type="submission" date="2021-07" db="EMBL/GenBank/DDBJ databases">
        <title>Paenibacillus radiodurans sp. nov., isolated from the southeastern edge of Tengger Desert.</title>
        <authorList>
            <person name="Zhang G."/>
        </authorList>
    </citation>
    <scope>NUCLEOTIDE SEQUENCE [LARGE SCALE GENOMIC DNA]</scope>
    <source>
        <strain evidence="10 11">CCM 7311</strain>
    </source>
</reference>
<keyword evidence="5 8" id="KW-1133">Transmembrane helix</keyword>
<keyword evidence="7" id="KW-0012">Acyltransferase</keyword>
<evidence type="ECO:0000313" key="11">
    <source>
        <dbReference type="Proteomes" id="UP001519887"/>
    </source>
</evidence>
<sequence>MYKPVYLLLAFLLSAVCFYFSGDYGWLAWFAPLPIMVIGPGLSGRFLFMGSVLSYWSGSMSWWKAESFVVSVPFFLGYHLLFALVFALIMVWVRKTTIVWLFPIGWTAFEFVVALFSPQGTWGNLAYTQTDYLFLMQNASISGIYGIVFLVCLFPACIAYLLRQRDWNRARSMRASILILSILAAAGWGTFRIQTPHAEEAVRVGLTASNYTVPFEESIDSGKNTAFIKEYVNHVAQLADQGAKLVVLPEKLVFVASADQQEMEEIFSKSASDNQVFLEVGVKLKQEDGIYNKSWIFSPDGKKIVDYDKIHLVSGLEDGFVAGHETARFNGFNRRIGTVICKDMDFPGTIREYGREHVGMLLVPAWDWEGSERIHSRMAIVRGIENGFAVVRPSKEGLVTVSDRYGRILAEQSTFDYKDASVVADVPVSPLKTLYSRWGDWFGWLILGGAIIAVFITFLKRFAPNRAKLDEDAY</sequence>
<evidence type="ECO:0000256" key="8">
    <source>
        <dbReference type="SAM" id="Phobius"/>
    </source>
</evidence>
<accession>A0ABS7BZI9</accession>
<proteinExistence type="predicted"/>
<dbReference type="Proteomes" id="UP001519887">
    <property type="component" value="Unassembled WGS sequence"/>
</dbReference>
<dbReference type="RefSeq" id="WP_210037854.1">
    <property type="nucleotide sequence ID" value="NZ_JBHLVU010000022.1"/>
</dbReference>
<dbReference type="PROSITE" id="PS50263">
    <property type="entry name" value="CN_HYDROLASE"/>
    <property type="match status" value="1"/>
</dbReference>
<keyword evidence="3" id="KW-0808">Transferase</keyword>
<dbReference type="Pfam" id="PF00795">
    <property type="entry name" value="CN_hydrolase"/>
    <property type="match status" value="1"/>
</dbReference>
<feature type="domain" description="CN hydrolase" evidence="9">
    <location>
        <begin position="202"/>
        <end position="428"/>
    </location>
</feature>
<comment type="subcellular location">
    <subcellularLocation>
        <location evidence="1">Cell membrane</location>
        <topology evidence="1">Multi-pass membrane protein</topology>
    </subcellularLocation>
</comment>
<organism evidence="10 11">
    <name type="scientific">Paenibacillus sepulcri</name>
    <dbReference type="NCBI Taxonomy" id="359917"/>
    <lineage>
        <taxon>Bacteria</taxon>
        <taxon>Bacillati</taxon>
        <taxon>Bacillota</taxon>
        <taxon>Bacilli</taxon>
        <taxon>Bacillales</taxon>
        <taxon>Paenibacillaceae</taxon>
        <taxon>Paenibacillus</taxon>
    </lineage>
</organism>
<feature type="transmembrane region" description="Helical" evidence="8">
    <location>
        <begin position="68"/>
        <end position="91"/>
    </location>
</feature>
<dbReference type="Gene3D" id="3.60.110.10">
    <property type="entry name" value="Carbon-nitrogen hydrolase"/>
    <property type="match status" value="1"/>
</dbReference>
<protein>
    <recommendedName>
        <fullName evidence="9">CN hydrolase domain-containing protein</fullName>
    </recommendedName>
</protein>
<feature type="transmembrane region" description="Helical" evidence="8">
    <location>
        <begin position="174"/>
        <end position="191"/>
    </location>
</feature>
<evidence type="ECO:0000256" key="1">
    <source>
        <dbReference type="ARBA" id="ARBA00004651"/>
    </source>
</evidence>
<dbReference type="PANTHER" id="PTHR38686:SF1">
    <property type="entry name" value="APOLIPOPROTEIN N-ACYLTRANSFERASE"/>
    <property type="match status" value="1"/>
</dbReference>
<dbReference type="InterPro" id="IPR004563">
    <property type="entry name" value="Apolipo_AcylTrfase"/>
</dbReference>
<feature type="transmembrane region" description="Helical" evidence="8">
    <location>
        <begin position="98"/>
        <end position="119"/>
    </location>
</feature>
<keyword evidence="4 8" id="KW-0812">Transmembrane</keyword>
<evidence type="ECO:0000313" key="10">
    <source>
        <dbReference type="EMBL" id="MBW7454072.1"/>
    </source>
</evidence>
<evidence type="ECO:0000256" key="2">
    <source>
        <dbReference type="ARBA" id="ARBA00022475"/>
    </source>
</evidence>
<dbReference type="Pfam" id="PF20154">
    <property type="entry name" value="LNT_N"/>
    <property type="match status" value="1"/>
</dbReference>
<evidence type="ECO:0000256" key="3">
    <source>
        <dbReference type="ARBA" id="ARBA00022679"/>
    </source>
</evidence>
<evidence type="ECO:0000256" key="6">
    <source>
        <dbReference type="ARBA" id="ARBA00023136"/>
    </source>
</evidence>
<name>A0ABS7BZI9_9BACL</name>
<feature type="transmembrane region" description="Helical" evidence="8">
    <location>
        <begin position="139"/>
        <end position="162"/>
    </location>
</feature>
<evidence type="ECO:0000256" key="5">
    <source>
        <dbReference type="ARBA" id="ARBA00022989"/>
    </source>
</evidence>
<evidence type="ECO:0000259" key="9">
    <source>
        <dbReference type="PROSITE" id="PS50263"/>
    </source>
</evidence>
<evidence type="ECO:0000256" key="4">
    <source>
        <dbReference type="ARBA" id="ARBA00022692"/>
    </source>
</evidence>
<dbReference type="EMBL" id="JAHZIK010000151">
    <property type="protein sequence ID" value="MBW7454072.1"/>
    <property type="molecule type" value="Genomic_DNA"/>
</dbReference>
<dbReference type="InterPro" id="IPR045378">
    <property type="entry name" value="LNT_N"/>
</dbReference>
<dbReference type="PANTHER" id="PTHR38686">
    <property type="entry name" value="APOLIPOPROTEIN N-ACYLTRANSFERASE"/>
    <property type="match status" value="1"/>
</dbReference>
<keyword evidence="6 8" id="KW-0472">Membrane</keyword>
<keyword evidence="2" id="KW-1003">Cell membrane</keyword>
<dbReference type="InterPro" id="IPR003010">
    <property type="entry name" value="C-N_Hydrolase"/>
</dbReference>